<gene>
    <name evidence="13" type="ORF">ENH88_02935</name>
</gene>
<keyword evidence="8 13" id="KW-0418">Kinase</keyword>
<dbReference type="SMART" id="SM00388">
    <property type="entry name" value="HisKA"/>
    <property type="match status" value="1"/>
</dbReference>
<keyword evidence="6" id="KW-0808">Transferase</keyword>
<dbReference type="InterPro" id="IPR004358">
    <property type="entry name" value="Sig_transdc_His_kin-like_C"/>
</dbReference>
<comment type="caution">
    <text evidence="13">The sequence shown here is derived from an EMBL/GenBank/DDBJ whole genome shotgun (WGS) entry which is preliminary data.</text>
</comment>
<keyword evidence="10" id="KW-1133">Transmembrane helix</keyword>
<evidence type="ECO:0000256" key="10">
    <source>
        <dbReference type="SAM" id="Phobius"/>
    </source>
</evidence>
<dbReference type="Gene3D" id="3.30.565.10">
    <property type="entry name" value="Histidine kinase-like ATPase, C-terminal domain"/>
    <property type="match status" value="1"/>
</dbReference>
<comment type="subcellular location">
    <subcellularLocation>
        <location evidence="2">Cell membrane</location>
        <topology evidence="2">Multi-pass membrane protein</topology>
    </subcellularLocation>
</comment>
<evidence type="ECO:0000256" key="3">
    <source>
        <dbReference type="ARBA" id="ARBA00012438"/>
    </source>
</evidence>
<dbReference type="InterPro" id="IPR050980">
    <property type="entry name" value="2C_sensor_his_kinase"/>
</dbReference>
<protein>
    <recommendedName>
        <fullName evidence="3">histidine kinase</fullName>
        <ecNumber evidence="3">2.7.13.3</ecNumber>
    </recommendedName>
</protein>
<dbReference type="InterPro" id="IPR036890">
    <property type="entry name" value="HATPase_C_sf"/>
</dbReference>
<dbReference type="SUPFAM" id="SSF55874">
    <property type="entry name" value="ATPase domain of HSP90 chaperone/DNA topoisomerase II/histidine kinase"/>
    <property type="match status" value="1"/>
</dbReference>
<evidence type="ECO:0000256" key="6">
    <source>
        <dbReference type="ARBA" id="ARBA00022679"/>
    </source>
</evidence>
<keyword evidence="9" id="KW-0067">ATP-binding</keyword>
<keyword evidence="5" id="KW-0597">Phosphoprotein</keyword>
<dbReference type="Proteomes" id="UP000886188">
    <property type="component" value="Unassembled WGS sequence"/>
</dbReference>
<evidence type="ECO:0000256" key="9">
    <source>
        <dbReference type="ARBA" id="ARBA00022840"/>
    </source>
</evidence>
<dbReference type="SMART" id="SM00387">
    <property type="entry name" value="HATPase_c"/>
    <property type="match status" value="1"/>
</dbReference>
<evidence type="ECO:0000259" key="12">
    <source>
        <dbReference type="PROSITE" id="PS50885"/>
    </source>
</evidence>
<feature type="domain" description="Histidine kinase" evidence="11">
    <location>
        <begin position="215"/>
        <end position="428"/>
    </location>
</feature>
<dbReference type="Gene3D" id="6.10.340.10">
    <property type="match status" value="1"/>
</dbReference>
<evidence type="ECO:0000256" key="8">
    <source>
        <dbReference type="ARBA" id="ARBA00022777"/>
    </source>
</evidence>
<dbReference type="PROSITE" id="PS50885">
    <property type="entry name" value="HAMP"/>
    <property type="match status" value="1"/>
</dbReference>
<dbReference type="Pfam" id="PF00512">
    <property type="entry name" value="HisKA"/>
    <property type="match status" value="1"/>
</dbReference>
<dbReference type="Gene3D" id="1.10.287.130">
    <property type="match status" value="1"/>
</dbReference>
<comment type="catalytic activity">
    <reaction evidence="1">
        <text>ATP + protein L-histidine = ADP + protein N-phospho-L-histidine.</text>
        <dbReference type="EC" id="2.7.13.3"/>
    </reaction>
</comment>
<evidence type="ECO:0000256" key="2">
    <source>
        <dbReference type="ARBA" id="ARBA00004651"/>
    </source>
</evidence>
<evidence type="ECO:0000256" key="5">
    <source>
        <dbReference type="ARBA" id="ARBA00022553"/>
    </source>
</evidence>
<keyword evidence="10" id="KW-0472">Membrane</keyword>
<evidence type="ECO:0000256" key="7">
    <source>
        <dbReference type="ARBA" id="ARBA00022741"/>
    </source>
</evidence>
<dbReference type="InterPro" id="IPR036097">
    <property type="entry name" value="HisK_dim/P_sf"/>
</dbReference>
<feature type="transmembrane region" description="Helical" evidence="10">
    <location>
        <begin position="136"/>
        <end position="158"/>
    </location>
</feature>
<dbReference type="GO" id="GO:0000155">
    <property type="term" value="F:phosphorelay sensor kinase activity"/>
    <property type="evidence" value="ECO:0007669"/>
    <property type="project" value="InterPro"/>
</dbReference>
<dbReference type="GO" id="GO:0005886">
    <property type="term" value="C:plasma membrane"/>
    <property type="evidence" value="ECO:0007669"/>
    <property type="project" value="UniProtKB-SubCell"/>
</dbReference>
<accession>A0A7V1CW36</accession>
<dbReference type="PROSITE" id="PS50109">
    <property type="entry name" value="HIS_KIN"/>
    <property type="match status" value="1"/>
</dbReference>
<dbReference type="EMBL" id="DRGM01000037">
    <property type="protein sequence ID" value="HEA15403.1"/>
    <property type="molecule type" value="Genomic_DNA"/>
</dbReference>
<dbReference type="CDD" id="cd06225">
    <property type="entry name" value="HAMP"/>
    <property type="match status" value="1"/>
</dbReference>
<dbReference type="PRINTS" id="PR00344">
    <property type="entry name" value="BCTRLSENSOR"/>
</dbReference>
<dbReference type="SUPFAM" id="SSF47384">
    <property type="entry name" value="Homodimeric domain of signal transducing histidine kinase"/>
    <property type="match status" value="1"/>
</dbReference>
<proteinExistence type="predicted"/>
<dbReference type="InterPro" id="IPR003594">
    <property type="entry name" value="HATPase_dom"/>
</dbReference>
<dbReference type="PANTHER" id="PTHR44936">
    <property type="entry name" value="SENSOR PROTEIN CREC"/>
    <property type="match status" value="1"/>
</dbReference>
<evidence type="ECO:0000259" key="11">
    <source>
        <dbReference type="PROSITE" id="PS50109"/>
    </source>
</evidence>
<evidence type="ECO:0000256" key="1">
    <source>
        <dbReference type="ARBA" id="ARBA00000085"/>
    </source>
</evidence>
<evidence type="ECO:0000256" key="4">
    <source>
        <dbReference type="ARBA" id="ARBA00022475"/>
    </source>
</evidence>
<dbReference type="CDD" id="cd00082">
    <property type="entry name" value="HisKA"/>
    <property type="match status" value="1"/>
</dbReference>
<evidence type="ECO:0000313" key="13">
    <source>
        <dbReference type="EMBL" id="HEA15403.1"/>
    </source>
</evidence>
<keyword evidence="7" id="KW-0547">Nucleotide-binding</keyword>
<dbReference type="AlphaFoldDB" id="A0A7V1CW36"/>
<dbReference type="PANTHER" id="PTHR44936:SF10">
    <property type="entry name" value="SENSOR PROTEIN RSTB"/>
    <property type="match status" value="1"/>
</dbReference>
<sequence length="430" mass="48505">MKKFYLSLLTSALLSIVVLGWLIDAFSQQTHTSQDEFALQSKLLMGFSQQIAAQAVQQRADYTALLAEQFSLGLSYRATQSLALPPSLLEQINAKGGLILEDQQGFYLLYSNDALAPFHLKLRLEKPHEQDQQNDMLLTLLFYAGLCVFMGFIIAPLAKRLGVVNEAAKKFANGDLHARIRVSHFTYIKDVELTFNRMASQIEKLLDENKLMATSLSHDIRTPIACLRFGLDAALDSANEEKLKHYLNRMEADLDQMESMLKSYLAFATLEQKANQLTYSHTESNSYLSTIVQQLEPKLLQQQLDLQVICDNSRIHADLHWLARAITNLLSNACDFAKQKIILTAYSTEQTLIITVEDDGPGIAEKNWHKVFSPFFQEQTHRNRADKSYGLGLAIVAKVVDWHHGEVTVDRSKKLAGACFTLKIHNAQQL</sequence>
<dbReference type="InterPro" id="IPR003660">
    <property type="entry name" value="HAMP_dom"/>
</dbReference>
<organism evidence="13">
    <name type="scientific">Pseudoalteromonas prydzensis</name>
    <dbReference type="NCBI Taxonomy" id="182141"/>
    <lineage>
        <taxon>Bacteria</taxon>
        <taxon>Pseudomonadati</taxon>
        <taxon>Pseudomonadota</taxon>
        <taxon>Gammaproteobacteria</taxon>
        <taxon>Alteromonadales</taxon>
        <taxon>Pseudoalteromonadaceae</taxon>
        <taxon>Pseudoalteromonas</taxon>
    </lineage>
</organism>
<dbReference type="RefSeq" id="WP_304179246.1">
    <property type="nucleotide sequence ID" value="NZ_DRGM01000037.1"/>
</dbReference>
<keyword evidence="4" id="KW-1003">Cell membrane</keyword>
<dbReference type="InterPro" id="IPR003661">
    <property type="entry name" value="HisK_dim/P_dom"/>
</dbReference>
<dbReference type="EC" id="2.7.13.3" evidence="3"/>
<name>A0A7V1CW36_9GAMM</name>
<dbReference type="Pfam" id="PF02518">
    <property type="entry name" value="HATPase_c"/>
    <property type="match status" value="1"/>
</dbReference>
<feature type="domain" description="HAMP" evidence="12">
    <location>
        <begin position="155"/>
        <end position="207"/>
    </location>
</feature>
<keyword evidence="10" id="KW-0812">Transmembrane</keyword>
<reference evidence="13" key="1">
    <citation type="journal article" date="2020" name="mSystems">
        <title>Genome- and Community-Level Interaction Insights into Carbon Utilization and Element Cycling Functions of Hydrothermarchaeota in Hydrothermal Sediment.</title>
        <authorList>
            <person name="Zhou Z."/>
            <person name="Liu Y."/>
            <person name="Xu W."/>
            <person name="Pan J."/>
            <person name="Luo Z.H."/>
            <person name="Li M."/>
        </authorList>
    </citation>
    <scope>NUCLEOTIDE SEQUENCE [LARGE SCALE GENOMIC DNA]</scope>
    <source>
        <strain evidence="13">HyVt-346</strain>
    </source>
</reference>
<dbReference type="GO" id="GO:0005524">
    <property type="term" value="F:ATP binding"/>
    <property type="evidence" value="ECO:0007669"/>
    <property type="project" value="UniProtKB-KW"/>
</dbReference>
<dbReference type="InterPro" id="IPR005467">
    <property type="entry name" value="His_kinase_dom"/>
</dbReference>